<dbReference type="eggNOG" id="ENOG503196E">
    <property type="taxonomic scope" value="Bacteria"/>
</dbReference>
<sequence length="156" mass="18296">MIMYQIIFSFHSIIRWLLVLGLIGTIMVFATNRNNEKPAFKLGDIFKSTTVSFAHIQLILGYYLYFESPMVKYFRANIKEGLAIPEMTFFGLYHVIMMTIAVFVLTIGSSIIKRTQTYELKRKYVLIYFGIVILIIFLAVPWPFSPFISRPYYRSF</sequence>
<evidence type="ECO:0000313" key="3">
    <source>
        <dbReference type="Proteomes" id="UP000030185"/>
    </source>
</evidence>
<reference evidence="2 3" key="1">
    <citation type="submission" date="2014-09" db="EMBL/GenBank/DDBJ databases">
        <title>Sporocytophaga myxococcoides PG-01 genome sequencing.</title>
        <authorList>
            <person name="Liu L."/>
            <person name="Gao P.J."/>
            <person name="Chen G.J."/>
            <person name="Wang L.S."/>
        </authorList>
    </citation>
    <scope>NUCLEOTIDE SEQUENCE [LARGE SCALE GENOMIC DNA]</scope>
    <source>
        <strain evidence="2 3">PG-01</strain>
    </source>
</reference>
<comment type="caution">
    <text evidence="2">The sequence shown here is derived from an EMBL/GenBank/DDBJ whole genome shotgun (WGS) entry which is preliminary data.</text>
</comment>
<name>A0A098LCG9_9BACT</name>
<feature type="transmembrane region" description="Helical" evidence="1">
    <location>
        <begin position="124"/>
        <end position="144"/>
    </location>
</feature>
<gene>
    <name evidence="2" type="ORF">MYP_1390</name>
</gene>
<dbReference type="STRING" id="153721.MYP_1390"/>
<keyword evidence="1" id="KW-1133">Transmembrane helix</keyword>
<proteinExistence type="predicted"/>
<evidence type="ECO:0000256" key="1">
    <source>
        <dbReference type="SAM" id="Phobius"/>
    </source>
</evidence>
<evidence type="ECO:0000313" key="2">
    <source>
        <dbReference type="EMBL" id="GAL84162.1"/>
    </source>
</evidence>
<keyword evidence="1" id="KW-0472">Membrane</keyword>
<feature type="transmembrane region" description="Helical" evidence="1">
    <location>
        <begin position="6"/>
        <end position="30"/>
    </location>
</feature>
<dbReference type="Proteomes" id="UP000030185">
    <property type="component" value="Unassembled WGS sequence"/>
</dbReference>
<keyword evidence="1" id="KW-0812">Transmembrane</keyword>
<dbReference type="EMBL" id="BBLT01000002">
    <property type="protein sequence ID" value="GAL84162.1"/>
    <property type="molecule type" value="Genomic_DNA"/>
</dbReference>
<keyword evidence="3" id="KW-1185">Reference proteome</keyword>
<dbReference type="AlphaFoldDB" id="A0A098LCG9"/>
<feature type="transmembrane region" description="Helical" evidence="1">
    <location>
        <begin position="92"/>
        <end position="112"/>
    </location>
</feature>
<protein>
    <recommendedName>
        <fullName evidence="4">Cytochrome B</fullName>
    </recommendedName>
</protein>
<evidence type="ECO:0008006" key="4">
    <source>
        <dbReference type="Google" id="ProtNLM"/>
    </source>
</evidence>
<organism evidence="2 3">
    <name type="scientific">Sporocytophaga myxococcoides</name>
    <dbReference type="NCBI Taxonomy" id="153721"/>
    <lineage>
        <taxon>Bacteria</taxon>
        <taxon>Pseudomonadati</taxon>
        <taxon>Bacteroidota</taxon>
        <taxon>Cytophagia</taxon>
        <taxon>Cytophagales</taxon>
        <taxon>Cytophagaceae</taxon>
        <taxon>Sporocytophaga</taxon>
    </lineage>
</organism>
<accession>A0A098LCG9</accession>